<evidence type="ECO:0000313" key="2">
    <source>
        <dbReference type="EMBL" id="QJA93038.1"/>
    </source>
</evidence>
<sequence length="105" mass="12195">MEPGYCTKVDVVRVIDGDTIEFEIRRRFHLRLRDIDVPESKTEHGKKATEFVQKRLFDAEDIKIFIPTGDPLKLMDINSFERLVGDVEVDGKDLAELLRENGYNK</sequence>
<dbReference type="Pfam" id="PF00565">
    <property type="entry name" value="SNase"/>
    <property type="match status" value="1"/>
</dbReference>
<name>A0A6M3LIX4_9ZZZZ</name>
<dbReference type="AlphaFoldDB" id="A0A6M3LIX4"/>
<dbReference type="InterPro" id="IPR016071">
    <property type="entry name" value="Staphylococal_nuclease_OB-fold"/>
</dbReference>
<dbReference type="EMBL" id="MT143117">
    <property type="protein sequence ID" value="QJA93038.1"/>
    <property type="molecule type" value="Genomic_DNA"/>
</dbReference>
<protein>
    <submittedName>
        <fullName evidence="2">Putative nuclease</fullName>
    </submittedName>
</protein>
<dbReference type="PROSITE" id="PS50830">
    <property type="entry name" value="TNASE_3"/>
    <property type="match status" value="1"/>
</dbReference>
<proteinExistence type="predicted"/>
<dbReference type="SUPFAM" id="SSF50199">
    <property type="entry name" value="Staphylococcal nuclease"/>
    <property type="match status" value="1"/>
</dbReference>
<dbReference type="InterPro" id="IPR035437">
    <property type="entry name" value="SNase_OB-fold_sf"/>
</dbReference>
<reference evidence="2" key="1">
    <citation type="submission" date="2020-03" db="EMBL/GenBank/DDBJ databases">
        <title>The deep terrestrial virosphere.</title>
        <authorList>
            <person name="Holmfeldt K."/>
            <person name="Nilsson E."/>
            <person name="Simone D."/>
            <person name="Lopez-Fernandez M."/>
            <person name="Wu X."/>
            <person name="de Brujin I."/>
            <person name="Lundin D."/>
            <person name="Andersson A."/>
            <person name="Bertilsson S."/>
            <person name="Dopson M."/>
        </authorList>
    </citation>
    <scope>NUCLEOTIDE SEQUENCE</scope>
    <source>
        <strain evidence="2">MM415B04387</strain>
    </source>
</reference>
<gene>
    <name evidence="2" type="ORF">MM415B04387_0009</name>
</gene>
<organism evidence="2">
    <name type="scientific">viral metagenome</name>
    <dbReference type="NCBI Taxonomy" id="1070528"/>
    <lineage>
        <taxon>unclassified sequences</taxon>
        <taxon>metagenomes</taxon>
        <taxon>organismal metagenomes</taxon>
    </lineage>
</organism>
<evidence type="ECO:0000259" key="1">
    <source>
        <dbReference type="PROSITE" id="PS50830"/>
    </source>
</evidence>
<accession>A0A6M3LIX4</accession>
<feature type="domain" description="TNase-like" evidence="1">
    <location>
        <begin position="11"/>
        <end position="105"/>
    </location>
</feature>
<dbReference type="Gene3D" id="2.40.50.90">
    <property type="match status" value="1"/>
</dbReference>